<evidence type="ECO:0000256" key="2">
    <source>
        <dbReference type="ARBA" id="ARBA00022832"/>
    </source>
</evidence>
<keyword evidence="2" id="KW-0276">Fatty acid metabolism</keyword>
<evidence type="ECO:0000256" key="7">
    <source>
        <dbReference type="ARBA" id="ARBA00049556"/>
    </source>
</evidence>
<proteinExistence type="predicted"/>
<comment type="pathway">
    <text evidence="1">Lipid metabolism; fatty acid beta-oxidation.</text>
</comment>
<dbReference type="InterPro" id="IPR029045">
    <property type="entry name" value="ClpP/crotonase-like_dom_sf"/>
</dbReference>
<evidence type="ECO:0000256" key="4">
    <source>
        <dbReference type="ARBA" id="ARBA00023002"/>
    </source>
</evidence>
<dbReference type="Pfam" id="PF02737">
    <property type="entry name" value="3HCDH_N"/>
    <property type="match status" value="1"/>
</dbReference>
<keyword evidence="11" id="KW-1185">Reference proteome</keyword>
<dbReference type="GO" id="GO:0070403">
    <property type="term" value="F:NAD+ binding"/>
    <property type="evidence" value="ECO:0007669"/>
    <property type="project" value="InterPro"/>
</dbReference>
<organism evidence="10 11">
    <name type="scientific">Cyclonatronum proteinivorum</name>
    <dbReference type="NCBI Taxonomy" id="1457365"/>
    <lineage>
        <taxon>Bacteria</taxon>
        <taxon>Pseudomonadati</taxon>
        <taxon>Balneolota</taxon>
        <taxon>Balneolia</taxon>
        <taxon>Balneolales</taxon>
        <taxon>Cyclonatronaceae</taxon>
        <taxon>Cyclonatronum</taxon>
    </lineage>
</organism>
<dbReference type="CDD" id="cd06558">
    <property type="entry name" value="crotonase-like"/>
    <property type="match status" value="1"/>
</dbReference>
<protein>
    <submittedName>
        <fullName evidence="10">3-hydroxyacyl-CoA dehydrogenase</fullName>
        <ecNumber evidence="10">1.1.1.35</ecNumber>
    </submittedName>
</protein>
<comment type="catalytic activity">
    <reaction evidence="7">
        <text>a (3S)-3-hydroxyacyl-CoA + NAD(+) = a 3-oxoacyl-CoA + NADH + H(+)</text>
        <dbReference type="Rhea" id="RHEA:22432"/>
        <dbReference type="ChEBI" id="CHEBI:15378"/>
        <dbReference type="ChEBI" id="CHEBI:57318"/>
        <dbReference type="ChEBI" id="CHEBI:57540"/>
        <dbReference type="ChEBI" id="CHEBI:57945"/>
        <dbReference type="ChEBI" id="CHEBI:90726"/>
        <dbReference type="EC" id="1.1.1.35"/>
    </reaction>
</comment>
<dbReference type="UniPathway" id="UPA00659"/>
<keyword evidence="4 10" id="KW-0560">Oxidoreductase</keyword>
<dbReference type="OrthoDB" id="9771883at2"/>
<keyword evidence="5" id="KW-0520">NAD</keyword>
<feature type="domain" description="3-hydroxyacyl-CoA dehydrogenase C-terminal" evidence="8">
    <location>
        <begin position="196"/>
        <end position="293"/>
    </location>
</feature>
<dbReference type="SUPFAM" id="SSF48179">
    <property type="entry name" value="6-phosphogluconate dehydrogenase C-terminal domain-like"/>
    <property type="match status" value="2"/>
</dbReference>
<dbReference type="AlphaFoldDB" id="A0A345UL99"/>
<dbReference type="Pfam" id="PF00725">
    <property type="entry name" value="3HCDH"/>
    <property type="match status" value="1"/>
</dbReference>
<dbReference type="GO" id="GO:0003857">
    <property type="term" value="F:(3S)-3-hydroxyacyl-CoA dehydrogenase (NAD+) activity"/>
    <property type="evidence" value="ECO:0007669"/>
    <property type="project" value="UniProtKB-EC"/>
</dbReference>
<dbReference type="Gene3D" id="3.90.226.10">
    <property type="entry name" value="2-enoyl-CoA Hydratase, Chain A, domain 1"/>
    <property type="match status" value="1"/>
</dbReference>
<dbReference type="InterPro" id="IPR006176">
    <property type="entry name" value="3-OHacyl-CoA_DH_NAD-bd"/>
</dbReference>
<sequence length="788" mass="86547">MSTNYANFRTAAVLGAGVMGSQIAAHLANAGLTVWLLDMPAPQCPKSALVQQAFGKMLKMKPSPVVTDAVASRIFTGNFEENLDVLGKADWIIEVIIEQMDAKKSMMARIEQHARPDAVISSNTSGLPIQEIAADCSAGFRKRFLGTHFFNPPRYLKLLEIIPTPDTDPEITNRVSHFGRVHLGKGIVHAKDTPNFIANRVGTYSMMLTFGFLEKGYSIEEIDLLTGQLTGRPKSATFRTADVVGLDTLTYVSKNLYKAIPNDPDRGVFRVPDLLLKLVEQKALGAKTGRGFYFKDGKVIKSLNPKTLSYKAPAELNLGDLSAIQKQSLAKRWEALFGEEGRAGDFIREHTTRMIAYAMNRIPEISDFPRDVDLAIQWGFGWQMGPFAICDAIGPVRFSQEAGKRGLDLPLWFRKMLADGDYLFYKQKEKGLDLHYVPGSGYKPIEAQADELSLAAIKASGKDKEVWSNPEAALIDAGDGVLIYEFRSKANTLGFNVINGVFEALEFTEKGDWRGLVIANDGENFSVGANLGELAHAALSGQFDMIEKAVHNFQKAALAIRYAQKPVVNAIRGKVLGGGVELTMGAASVVAATETYMGLVELGVGLIPAGSGTMTMVARAGETAPTQHPSHIQPFLQKVFETIAMAKVATSGQQAVDFGYLTQEQTRIAMNDARRIYMAKEEVIRLSNQGYIAPPVRHRVFVPGKPGFAPLQNAAWQMQQAGWISEYDAYLATRLAHVMCGGELLGPEYVQEDYLIDLEREVFLSLLGQEKTRARIESILKTNKPLRN</sequence>
<evidence type="ECO:0000256" key="5">
    <source>
        <dbReference type="ARBA" id="ARBA00023027"/>
    </source>
</evidence>
<gene>
    <name evidence="10" type="ORF">CYPRO_2001</name>
</gene>
<dbReference type="RefSeq" id="WP_114984461.1">
    <property type="nucleotide sequence ID" value="NZ_CP027806.1"/>
</dbReference>
<keyword evidence="6" id="KW-0443">Lipid metabolism</keyword>
<dbReference type="InterPro" id="IPR006108">
    <property type="entry name" value="3HC_DH_C"/>
</dbReference>
<accession>A0A345UL99</accession>
<evidence type="ECO:0000313" key="11">
    <source>
        <dbReference type="Proteomes" id="UP000254808"/>
    </source>
</evidence>
<dbReference type="PANTHER" id="PTHR48075">
    <property type="entry name" value="3-HYDROXYACYL-COA DEHYDROGENASE FAMILY PROTEIN"/>
    <property type="match status" value="1"/>
</dbReference>
<feature type="domain" description="3-hydroxyacyl-CoA dehydrogenase NAD binding" evidence="9">
    <location>
        <begin position="11"/>
        <end position="192"/>
    </location>
</feature>
<keyword evidence="3" id="KW-0442">Lipid degradation</keyword>
<name>A0A345UL99_9BACT</name>
<evidence type="ECO:0000313" key="10">
    <source>
        <dbReference type="EMBL" id="AXJ01251.1"/>
    </source>
</evidence>
<evidence type="ECO:0000259" key="9">
    <source>
        <dbReference type="Pfam" id="PF02737"/>
    </source>
</evidence>
<evidence type="ECO:0000256" key="1">
    <source>
        <dbReference type="ARBA" id="ARBA00005005"/>
    </source>
</evidence>
<dbReference type="EC" id="1.1.1.35" evidence="10"/>
<dbReference type="Gene3D" id="3.40.50.720">
    <property type="entry name" value="NAD(P)-binding Rossmann-like Domain"/>
    <property type="match status" value="1"/>
</dbReference>
<evidence type="ECO:0000256" key="3">
    <source>
        <dbReference type="ARBA" id="ARBA00022963"/>
    </source>
</evidence>
<dbReference type="GO" id="GO:0006635">
    <property type="term" value="P:fatty acid beta-oxidation"/>
    <property type="evidence" value="ECO:0007669"/>
    <property type="project" value="UniProtKB-UniPathway"/>
</dbReference>
<dbReference type="SUPFAM" id="SSF52096">
    <property type="entry name" value="ClpP/crotonase"/>
    <property type="match status" value="1"/>
</dbReference>
<evidence type="ECO:0000259" key="8">
    <source>
        <dbReference type="Pfam" id="PF00725"/>
    </source>
</evidence>
<dbReference type="EMBL" id="CP027806">
    <property type="protein sequence ID" value="AXJ01251.1"/>
    <property type="molecule type" value="Genomic_DNA"/>
</dbReference>
<reference evidence="10 11" key="1">
    <citation type="submission" date="2018-03" db="EMBL/GenBank/DDBJ databases">
        <title>Phenotypic and genomic properties of Cyclonatronum proteinivorum gen. nov., sp. nov., a haloalkaliphilic bacteroidete from soda lakes possessing Na+-translocating rhodopsin.</title>
        <authorList>
            <person name="Toshchakov S.V."/>
            <person name="Korzhenkov A."/>
            <person name="Samarov N.I."/>
            <person name="Kublanov I.V."/>
            <person name="Muntyan M.S."/>
            <person name="Sorokin D.Y."/>
        </authorList>
    </citation>
    <scope>NUCLEOTIDE SEQUENCE [LARGE SCALE GENOMIC DNA]</scope>
    <source>
        <strain evidence="10 11">Omega</strain>
    </source>
</reference>
<dbReference type="InterPro" id="IPR001753">
    <property type="entry name" value="Enoyl-CoA_hydra/iso"/>
</dbReference>
<evidence type="ECO:0000256" key="6">
    <source>
        <dbReference type="ARBA" id="ARBA00023098"/>
    </source>
</evidence>
<dbReference type="InterPro" id="IPR036291">
    <property type="entry name" value="NAD(P)-bd_dom_sf"/>
</dbReference>
<dbReference type="InterPro" id="IPR008927">
    <property type="entry name" value="6-PGluconate_DH-like_C_sf"/>
</dbReference>
<dbReference type="Pfam" id="PF00378">
    <property type="entry name" value="ECH_1"/>
    <property type="match status" value="1"/>
</dbReference>
<dbReference type="Gene3D" id="1.10.1040.50">
    <property type="match status" value="1"/>
</dbReference>
<dbReference type="SUPFAM" id="SSF51735">
    <property type="entry name" value="NAD(P)-binding Rossmann-fold domains"/>
    <property type="match status" value="1"/>
</dbReference>
<dbReference type="PANTHER" id="PTHR48075:SF7">
    <property type="entry name" value="3-HYDROXYACYL-COA DEHYDROGENASE-RELATED"/>
    <property type="match status" value="1"/>
</dbReference>
<dbReference type="Proteomes" id="UP000254808">
    <property type="component" value="Chromosome"/>
</dbReference>
<dbReference type="KEGG" id="cprv:CYPRO_2001"/>